<dbReference type="EMBL" id="PZQS01000010">
    <property type="protein sequence ID" value="PVD23200.1"/>
    <property type="molecule type" value="Genomic_DNA"/>
</dbReference>
<evidence type="ECO:0000256" key="1">
    <source>
        <dbReference type="SAM" id="MobiDB-lite"/>
    </source>
</evidence>
<dbReference type="AlphaFoldDB" id="A0A2T7NPV1"/>
<comment type="caution">
    <text evidence="2">The sequence shown here is derived from an EMBL/GenBank/DDBJ whole genome shotgun (WGS) entry which is preliminary data.</text>
</comment>
<proteinExistence type="predicted"/>
<feature type="compositionally biased region" description="Basic and acidic residues" evidence="1">
    <location>
        <begin position="28"/>
        <end position="37"/>
    </location>
</feature>
<sequence>MLRMKVPSWSGLSARDTRLTTSKHVRRKSESGLDKTRSPPFPRHLSQVLPQTTKLPNFLDIPITSYNTFPDVRHAAKRSSTQTATNTQRRTRAPPTASSRATDRETELAVSAILVPEADQEEIIVADDDILNDVEEIIEESPAPTVRMYVETVDNNDDDLQKNVTDSYGQVEYEDILPSVEGVIMAGLSEGVSEGTTGLEDCKIPQVLLPVSSYSVSQRLQDKPHFMATCLQASLGIF</sequence>
<evidence type="ECO:0000313" key="2">
    <source>
        <dbReference type="EMBL" id="PVD23200.1"/>
    </source>
</evidence>
<gene>
    <name evidence="2" type="ORF">C0Q70_16463</name>
</gene>
<reference evidence="2 3" key="1">
    <citation type="submission" date="2018-04" db="EMBL/GenBank/DDBJ databases">
        <title>The genome of golden apple snail Pomacea canaliculata provides insight into stress tolerance and invasive adaptation.</title>
        <authorList>
            <person name="Liu C."/>
            <person name="Liu B."/>
            <person name="Ren Y."/>
            <person name="Zhang Y."/>
            <person name="Wang H."/>
            <person name="Li S."/>
            <person name="Jiang F."/>
            <person name="Yin L."/>
            <person name="Zhang G."/>
            <person name="Qian W."/>
            <person name="Fan W."/>
        </authorList>
    </citation>
    <scope>NUCLEOTIDE SEQUENCE [LARGE SCALE GENOMIC DNA]</scope>
    <source>
        <strain evidence="2">SZHN2017</strain>
        <tissue evidence="2">Muscle</tissue>
    </source>
</reference>
<feature type="compositionally biased region" description="Low complexity" evidence="1">
    <location>
        <begin position="78"/>
        <end position="98"/>
    </location>
</feature>
<evidence type="ECO:0000313" key="3">
    <source>
        <dbReference type="Proteomes" id="UP000245119"/>
    </source>
</evidence>
<keyword evidence="3" id="KW-1185">Reference proteome</keyword>
<protein>
    <submittedName>
        <fullName evidence="2">Uncharacterized protein</fullName>
    </submittedName>
</protein>
<organism evidence="2 3">
    <name type="scientific">Pomacea canaliculata</name>
    <name type="common">Golden apple snail</name>
    <dbReference type="NCBI Taxonomy" id="400727"/>
    <lineage>
        <taxon>Eukaryota</taxon>
        <taxon>Metazoa</taxon>
        <taxon>Spiralia</taxon>
        <taxon>Lophotrochozoa</taxon>
        <taxon>Mollusca</taxon>
        <taxon>Gastropoda</taxon>
        <taxon>Caenogastropoda</taxon>
        <taxon>Architaenioglossa</taxon>
        <taxon>Ampullarioidea</taxon>
        <taxon>Ampullariidae</taxon>
        <taxon>Pomacea</taxon>
    </lineage>
</organism>
<dbReference type="Proteomes" id="UP000245119">
    <property type="component" value="Linkage Group LG10"/>
</dbReference>
<name>A0A2T7NPV1_POMCA</name>
<feature type="region of interest" description="Disordered" evidence="1">
    <location>
        <begin position="1"/>
        <end position="49"/>
    </location>
</feature>
<feature type="region of interest" description="Disordered" evidence="1">
    <location>
        <begin position="74"/>
        <end position="105"/>
    </location>
</feature>
<accession>A0A2T7NPV1</accession>